<dbReference type="KEGG" id="xdi:EZH22_01870"/>
<evidence type="ECO:0000256" key="3">
    <source>
        <dbReference type="ARBA" id="ARBA00023125"/>
    </source>
</evidence>
<dbReference type="InterPro" id="IPR025166">
    <property type="entry name" value="Integrase_DNA_bind_dom"/>
</dbReference>
<organism evidence="7 8">
    <name type="scientific">Xanthobacter dioxanivorans</name>
    <dbReference type="NCBI Taxonomy" id="2528964"/>
    <lineage>
        <taxon>Bacteria</taxon>
        <taxon>Pseudomonadati</taxon>
        <taxon>Pseudomonadota</taxon>
        <taxon>Alphaproteobacteria</taxon>
        <taxon>Hyphomicrobiales</taxon>
        <taxon>Xanthobacteraceae</taxon>
        <taxon>Xanthobacter</taxon>
    </lineage>
</organism>
<feature type="region of interest" description="Disordered" evidence="5">
    <location>
        <begin position="414"/>
        <end position="442"/>
    </location>
</feature>
<dbReference type="InterPro" id="IPR050808">
    <property type="entry name" value="Phage_Integrase"/>
</dbReference>
<accession>A0A974PP67</accession>
<dbReference type="RefSeq" id="WP_203194127.1">
    <property type="nucleotide sequence ID" value="NZ_CP063362.1"/>
</dbReference>
<dbReference type="Gene3D" id="3.30.160.390">
    <property type="entry name" value="Integrase, DNA-binding domain"/>
    <property type="match status" value="1"/>
</dbReference>
<evidence type="ECO:0000256" key="1">
    <source>
        <dbReference type="ARBA" id="ARBA00008857"/>
    </source>
</evidence>
<evidence type="ECO:0000256" key="5">
    <source>
        <dbReference type="SAM" id="MobiDB-lite"/>
    </source>
</evidence>
<dbReference type="InterPro" id="IPR038488">
    <property type="entry name" value="Integrase_DNA-bd_sf"/>
</dbReference>
<dbReference type="EMBL" id="CP063362">
    <property type="protein sequence ID" value="QRG07214.1"/>
    <property type="molecule type" value="Genomic_DNA"/>
</dbReference>
<dbReference type="Pfam" id="PF00589">
    <property type="entry name" value="Phage_integrase"/>
    <property type="match status" value="1"/>
</dbReference>
<keyword evidence="2" id="KW-0229">DNA integration</keyword>
<name>A0A974PP67_9HYPH</name>
<evidence type="ECO:0000256" key="2">
    <source>
        <dbReference type="ARBA" id="ARBA00022908"/>
    </source>
</evidence>
<dbReference type="SUPFAM" id="SSF56349">
    <property type="entry name" value="DNA breaking-rejoining enzymes"/>
    <property type="match status" value="1"/>
</dbReference>
<keyword evidence="4" id="KW-0233">DNA recombination</keyword>
<dbReference type="AlphaFoldDB" id="A0A974PP67"/>
<dbReference type="Gene3D" id="1.10.150.130">
    <property type="match status" value="1"/>
</dbReference>
<evidence type="ECO:0000313" key="8">
    <source>
        <dbReference type="Proteomes" id="UP000596427"/>
    </source>
</evidence>
<dbReference type="CDD" id="cd00796">
    <property type="entry name" value="INT_Rci_Hp1_C"/>
    <property type="match status" value="1"/>
</dbReference>
<evidence type="ECO:0000313" key="7">
    <source>
        <dbReference type="EMBL" id="QRG07214.1"/>
    </source>
</evidence>
<dbReference type="GO" id="GO:0003677">
    <property type="term" value="F:DNA binding"/>
    <property type="evidence" value="ECO:0007669"/>
    <property type="project" value="UniProtKB-KW"/>
</dbReference>
<dbReference type="InterPro" id="IPR010998">
    <property type="entry name" value="Integrase_recombinase_N"/>
</dbReference>
<dbReference type="InterPro" id="IPR011010">
    <property type="entry name" value="DNA_brk_join_enz"/>
</dbReference>
<dbReference type="PANTHER" id="PTHR30629">
    <property type="entry name" value="PROPHAGE INTEGRASE"/>
    <property type="match status" value="1"/>
</dbReference>
<gene>
    <name evidence="7" type="ORF">EZH22_01870</name>
</gene>
<keyword evidence="8" id="KW-1185">Reference proteome</keyword>
<dbReference type="Proteomes" id="UP000596427">
    <property type="component" value="Chromosome"/>
</dbReference>
<dbReference type="GO" id="GO:0006310">
    <property type="term" value="P:DNA recombination"/>
    <property type="evidence" value="ECO:0007669"/>
    <property type="project" value="UniProtKB-KW"/>
</dbReference>
<dbReference type="PANTHER" id="PTHR30629:SF2">
    <property type="entry name" value="PROPHAGE INTEGRASE INTS-RELATED"/>
    <property type="match status" value="1"/>
</dbReference>
<protein>
    <submittedName>
        <fullName evidence="7">Site-specific integrase</fullName>
    </submittedName>
</protein>
<comment type="similarity">
    <text evidence="1">Belongs to the 'phage' integrase family.</text>
</comment>
<dbReference type="PROSITE" id="PS51898">
    <property type="entry name" value="TYR_RECOMBINASE"/>
    <property type="match status" value="1"/>
</dbReference>
<sequence length="442" mass="47981">MAKLTKQTVDALKSSKVGVKGSYLIEWDQELRGFGVKVVASGLKTFVIQYRNAQGRSRRIMIGRYGVMTLEEARREAKAILGRIARGVDPLEEKQAAASGAITVAEVCDWYLAEAEAGRILGKRRRPIKASTLAMDRSRIDVHIRPLLGKRAVSALKLGDIEGAQADIAAGKTSKPRAGSRGGAATGGEGVAARTMSTLHAIFEHGVRLGKIESNPARGVRRLASTPRDRRLSRAEIEKLGQAIRAAEQEGEHPTGLAAIRFFLMTGLRRMEGLALERAWLHDEEGSIRFPDTKSGAQTRVIGRAAVDLLLAQPQAGSRFFFPADWGEGHFVGIVRVLDRVCALARLEDVTPHTLRHTFASVAGDLGFSELTIAALLGHAARGVTQRYIHIDEALRLAADRVAVEMTDILDGKAASARPPRRGARQSQEFRETDQGVPQAES</sequence>
<proteinExistence type="inferred from homology"/>
<reference evidence="7 8" key="1">
    <citation type="submission" date="2020-10" db="EMBL/GenBank/DDBJ databases">
        <title>Degradation of 1,4-Dioxane by Xanthobacter sp. YN2, via a Novel Group-2 Soluble Di-Iron Monooxygenase.</title>
        <authorList>
            <person name="Ma F."/>
            <person name="Wang Y."/>
            <person name="Yang J."/>
            <person name="Guo H."/>
            <person name="Su D."/>
            <person name="Yu L."/>
        </authorList>
    </citation>
    <scope>NUCLEOTIDE SEQUENCE [LARGE SCALE GENOMIC DNA]</scope>
    <source>
        <strain evidence="7 8">YN2</strain>
    </source>
</reference>
<evidence type="ECO:0000256" key="4">
    <source>
        <dbReference type="ARBA" id="ARBA00023172"/>
    </source>
</evidence>
<dbReference type="Pfam" id="PF13356">
    <property type="entry name" value="Arm-DNA-bind_3"/>
    <property type="match status" value="1"/>
</dbReference>
<dbReference type="GO" id="GO:0015074">
    <property type="term" value="P:DNA integration"/>
    <property type="evidence" value="ECO:0007669"/>
    <property type="project" value="UniProtKB-KW"/>
</dbReference>
<dbReference type="InterPro" id="IPR013762">
    <property type="entry name" value="Integrase-like_cat_sf"/>
</dbReference>
<dbReference type="Gene3D" id="1.10.443.10">
    <property type="entry name" value="Intergrase catalytic core"/>
    <property type="match status" value="1"/>
</dbReference>
<keyword evidence="3" id="KW-0238">DNA-binding</keyword>
<dbReference type="InterPro" id="IPR002104">
    <property type="entry name" value="Integrase_catalytic"/>
</dbReference>
<evidence type="ECO:0000259" key="6">
    <source>
        <dbReference type="PROSITE" id="PS51898"/>
    </source>
</evidence>
<feature type="domain" description="Tyr recombinase" evidence="6">
    <location>
        <begin position="227"/>
        <end position="401"/>
    </location>
</feature>